<dbReference type="EMBL" id="MN739156">
    <property type="protein sequence ID" value="QHS91178.1"/>
    <property type="molecule type" value="Genomic_DNA"/>
</dbReference>
<accession>A0A6C0BIE9</accession>
<proteinExistence type="predicted"/>
<protein>
    <submittedName>
        <fullName evidence="1">Uncharacterized protein</fullName>
    </submittedName>
</protein>
<evidence type="ECO:0000313" key="1">
    <source>
        <dbReference type="EMBL" id="QHS91178.1"/>
    </source>
</evidence>
<organism evidence="1">
    <name type="scientific">viral metagenome</name>
    <dbReference type="NCBI Taxonomy" id="1070528"/>
    <lineage>
        <taxon>unclassified sequences</taxon>
        <taxon>metagenomes</taxon>
        <taxon>organismal metagenomes</taxon>
    </lineage>
</organism>
<reference evidence="1" key="1">
    <citation type="journal article" date="2020" name="Nature">
        <title>Giant virus diversity and host interactions through global metagenomics.</title>
        <authorList>
            <person name="Schulz F."/>
            <person name="Roux S."/>
            <person name="Paez-Espino D."/>
            <person name="Jungbluth S."/>
            <person name="Walsh D.A."/>
            <person name="Denef V.J."/>
            <person name="McMahon K.D."/>
            <person name="Konstantinidis K.T."/>
            <person name="Eloe-Fadrosh E.A."/>
            <person name="Kyrpides N.C."/>
            <person name="Woyke T."/>
        </authorList>
    </citation>
    <scope>NUCLEOTIDE SEQUENCE</scope>
    <source>
        <strain evidence="1">GVMAG-M-3300013004-44</strain>
    </source>
</reference>
<sequence>MILTIPYQAFEIGNVHVTPFSHDKYGKLIARLTYKDNSIDFHDVCILSPPLRVIDYQPEYSRLRLDVSEHFSFQVKLNTLHEYLISTFYVHQQSFLQHVYESQEYIRHLFHFLLEGSVLSLYLYPSLLVKMADGSNTKVSDLEPGDMIRCVIRFQGVSQFINRHGLRLRLQHSVPSIWHLSK</sequence>
<dbReference type="AlphaFoldDB" id="A0A6C0BIE9"/>
<name>A0A6C0BIE9_9ZZZZ</name>